<evidence type="ECO:0000256" key="1">
    <source>
        <dbReference type="SAM" id="MobiDB-lite"/>
    </source>
</evidence>
<accession>A0A0D0A5Q3</accession>
<keyword evidence="3" id="KW-1185">Reference proteome</keyword>
<feature type="compositionally biased region" description="Polar residues" evidence="1">
    <location>
        <begin position="55"/>
        <end position="73"/>
    </location>
</feature>
<dbReference type="EMBL" id="KN833688">
    <property type="protein sequence ID" value="KIK29772.1"/>
    <property type="molecule type" value="Genomic_DNA"/>
</dbReference>
<feature type="region of interest" description="Disordered" evidence="1">
    <location>
        <begin position="1"/>
        <end position="227"/>
    </location>
</feature>
<reference evidence="2 3" key="1">
    <citation type="submission" date="2014-04" db="EMBL/GenBank/DDBJ databases">
        <authorList>
            <consortium name="DOE Joint Genome Institute"/>
            <person name="Kuo A."/>
            <person name="Kohler A."/>
            <person name="Costa M.D."/>
            <person name="Nagy L.G."/>
            <person name="Floudas D."/>
            <person name="Copeland A."/>
            <person name="Barry K.W."/>
            <person name="Cichocki N."/>
            <person name="Veneault-Fourrey C."/>
            <person name="LaButti K."/>
            <person name="Lindquist E.A."/>
            <person name="Lipzen A."/>
            <person name="Lundell T."/>
            <person name="Morin E."/>
            <person name="Murat C."/>
            <person name="Sun H."/>
            <person name="Tunlid A."/>
            <person name="Henrissat B."/>
            <person name="Grigoriev I.V."/>
            <person name="Hibbett D.S."/>
            <person name="Martin F."/>
            <person name="Nordberg H.P."/>
            <person name="Cantor M.N."/>
            <person name="Hua S.X."/>
        </authorList>
    </citation>
    <scope>NUCLEOTIDE SEQUENCE [LARGE SCALE GENOMIC DNA]</scope>
    <source>
        <strain evidence="2 3">441</strain>
    </source>
</reference>
<organism evidence="2 3">
    <name type="scientific">Pisolithus microcarpus 441</name>
    <dbReference type="NCBI Taxonomy" id="765257"/>
    <lineage>
        <taxon>Eukaryota</taxon>
        <taxon>Fungi</taxon>
        <taxon>Dikarya</taxon>
        <taxon>Basidiomycota</taxon>
        <taxon>Agaricomycotina</taxon>
        <taxon>Agaricomycetes</taxon>
        <taxon>Agaricomycetidae</taxon>
        <taxon>Boletales</taxon>
        <taxon>Sclerodermatineae</taxon>
        <taxon>Pisolithaceae</taxon>
        <taxon>Pisolithus</taxon>
    </lineage>
</organism>
<gene>
    <name evidence="2" type="ORF">PISMIDRAFT_441003</name>
</gene>
<dbReference type="HOGENOM" id="CLU_1220113_0_0_1"/>
<sequence>MHQPSSGHTNISGMEEAQGTRESPSQFSDIGRQESSESRNLPPGSEADDRVEDPNMQSDTLQIERSNAGSSHALSVFQHGKVGEEREIVNSHGNSVHTERNRQESDEQETAELQNDSPHSEGSKSELMVLPLGEAGVEKGDPATGSYSLNVFRKEVGEEREDADPQSSSREGNESNLKVHITHDMWYRATSPHRRVRTTESFQHKDQAQGVVRTQIKSRRAPAYPRR</sequence>
<proteinExistence type="predicted"/>
<protein>
    <submittedName>
        <fullName evidence="2">Uncharacterized protein</fullName>
    </submittedName>
</protein>
<dbReference type="AlphaFoldDB" id="A0A0D0A5Q3"/>
<reference evidence="3" key="2">
    <citation type="submission" date="2015-01" db="EMBL/GenBank/DDBJ databases">
        <title>Evolutionary Origins and Diversification of the Mycorrhizal Mutualists.</title>
        <authorList>
            <consortium name="DOE Joint Genome Institute"/>
            <consortium name="Mycorrhizal Genomics Consortium"/>
            <person name="Kohler A."/>
            <person name="Kuo A."/>
            <person name="Nagy L.G."/>
            <person name="Floudas D."/>
            <person name="Copeland A."/>
            <person name="Barry K.W."/>
            <person name="Cichocki N."/>
            <person name="Veneault-Fourrey C."/>
            <person name="LaButti K."/>
            <person name="Lindquist E.A."/>
            <person name="Lipzen A."/>
            <person name="Lundell T."/>
            <person name="Morin E."/>
            <person name="Murat C."/>
            <person name="Riley R."/>
            <person name="Ohm R."/>
            <person name="Sun H."/>
            <person name="Tunlid A."/>
            <person name="Henrissat B."/>
            <person name="Grigoriev I.V."/>
            <person name="Hibbett D.S."/>
            <person name="Martin F."/>
        </authorList>
    </citation>
    <scope>NUCLEOTIDE SEQUENCE [LARGE SCALE GENOMIC DNA]</scope>
    <source>
        <strain evidence="3">441</strain>
    </source>
</reference>
<evidence type="ECO:0000313" key="3">
    <source>
        <dbReference type="Proteomes" id="UP000054018"/>
    </source>
</evidence>
<dbReference type="OrthoDB" id="2692705at2759"/>
<evidence type="ECO:0000313" key="2">
    <source>
        <dbReference type="EMBL" id="KIK29772.1"/>
    </source>
</evidence>
<dbReference type="Proteomes" id="UP000054018">
    <property type="component" value="Unassembled WGS sequence"/>
</dbReference>
<feature type="compositionally biased region" description="Polar residues" evidence="1">
    <location>
        <begin position="165"/>
        <end position="176"/>
    </location>
</feature>
<feature type="compositionally biased region" description="Polar residues" evidence="1">
    <location>
        <begin position="1"/>
        <end position="12"/>
    </location>
</feature>
<feature type="compositionally biased region" description="Basic residues" evidence="1">
    <location>
        <begin position="216"/>
        <end position="227"/>
    </location>
</feature>
<name>A0A0D0A5Q3_9AGAM</name>